<gene>
    <name evidence="1" type="ORF">9AX2_50</name>
</gene>
<reference evidence="1" key="1">
    <citation type="submission" date="2017-06" db="EMBL/GenBank/DDBJ databases">
        <title>Novel phages from South African skin metaviromes.</title>
        <authorList>
            <person name="van Zyl L.J."/>
            <person name="Abrahams Y."/>
            <person name="Stander E.A."/>
            <person name="Kirby B.M."/>
            <person name="Clavaud C."/>
            <person name="Farcet C."/>
            <person name="Breton L."/>
            <person name="Trindade M.I."/>
        </authorList>
    </citation>
    <scope>NUCLEOTIDE SEQUENCE</scope>
</reference>
<evidence type="ECO:0008006" key="2">
    <source>
        <dbReference type="Google" id="ProtNLM"/>
    </source>
</evidence>
<sequence length="107" mass="12289">MSKKEVRIQILDLQEQHCIGCVYRYSRDVAHCWTNCETGIRVNELGVLLGGRLGTEQKKPRTAKEWNRICKNAVKLSNKGLTYVEIAKKYSITTGNLHIQMKKRGLK</sequence>
<organism evidence="1">
    <name type="scientific">uncultured Caudovirales phage</name>
    <dbReference type="NCBI Taxonomy" id="2100421"/>
    <lineage>
        <taxon>Viruses</taxon>
        <taxon>Duplodnaviria</taxon>
        <taxon>Heunggongvirae</taxon>
        <taxon>Uroviricota</taxon>
        <taxon>Caudoviricetes</taxon>
        <taxon>Peduoviridae</taxon>
        <taxon>Maltschvirus</taxon>
        <taxon>Maltschvirus maltsch</taxon>
    </lineage>
</organism>
<evidence type="ECO:0000313" key="1">
    <source>
        <dbReference type="EMBL" id="ASN69636.1"/>
    </source>
</evidence>
<name>A0A2H4JAV2_9CAUD</name>
<protein>
    <recommendedName>
        <fullName evidence="2">Zinc-finger domain-containing protein</fullName>
    </recommendedName>
</protein>
<accession>A0A2H4JAV2</accession>
<proteinExistence type="predicted"/>
<dbReference type="EMBL" id="MF417893">
    <property type="protein sequence ID" value="ASN69636.1"/>
    <property type="molecule type" value="Genomic_DNA"/>
</dbReference>